<dbReference type="InterPro" id="IPR042534">
    <property type="entry name" value="SAP18_sf"/>
</dbReference>
<protein>
    <recommendedName>
        <fullName evidence="5">18 kDa Sin3-associated polypeptide</fullName>
    </recommendedName>
</protein>
<evidence type="ECO:0000256" key="4">
    <source>
        <dbReference type="ARBA" id="ARBA00023163"/>
    </source>
</evidence>
<dbReference type="PANTHER" id="PTHR13082:SF0">
    <property type="entry name" value="HISTONE DEACETYLASE COMPLEX SUBUNIT SAP18"/>
    <property type="match status" value="1"/>
</dbReference>
<keyword evidence="2" id="KW-0678">Repressor</keyword>
<dbReference type="EMBL" id="WIXP02000016">
    <property type="protein sequence ID" value="KAF6198153.1"/>
    <property type="molecule type" value="Genomic_DNA"/>
</dbReference>
<dbReference type="Pfam" id="PF06487">
    <property type="entry name" value="SAP18"/>
    <property type="match status" value="1"/>
</dbReference>
<dbReference type="AlphaFoldDB" id="A0A8S9WN76"/>
<dbReference type="FunFam" id="3.10.20.550:FF:000001">
    <property type="entry name" value="Histone deacetylase complex subunit SAP18"/>
    <property type="match status" value="1"/>
</dbReference>
<dbReference type="PANTHER" id="PTHR13082">
    <property type="entry name" value="SAP18"/>
    <property type="match status" value="1"/>
</dbReference>
<evidence type="ECO:0000256" key="2">
    <source>
        <dbReference type="ARBA" id="ARBA00022491"/>
    </source>
</evidence>
<dbReference type="OrthoDB" id="440566at2759"/>
<keyword evidence="3" id="KW-0805">Transcription regulation</keyword>
<comment type="caution">
    <text evidence="6">The sequence shown here is derived from an EMBL/GenBank/DDBJ whole genome shotgun (WGS) entry which is preliminary data.</text>
</comment>
<dbReference type="GO" id="GO:0003714">
    <property type="term" value="F:transcription corepressor activity"/>
    <property type="evidence" value="ECO:0007669"/>
    <property type="project" value="TreeGrafter"/>
</dbReference>
<comment type="similarity">
    <text evidence="1">Belongs to the SAP18 family.</text>
</comment>
<gene>
    <name evidence="6" type="ORF">GE061_007900</name>
</gene>
<name>A0A8S9WN76_APOLU</name>
<evidence type="ECO:0000256" key="1">
    <source>
        <dbReference type="ARBA" id="ARBA00009143"/>
    </source>
</evidence>
<evidence type="ECO:0000313" key="7">
    <source>
        <dbReference type="Proteomes" id="UP000466442"/>
    </source>
</evidence>
<proteinExistence type="inferred from homology"/>
<sequence>MDTLKDSFTLATKFDKLAPKRENAGPGTGPPLESFVRVEDHDKPVDREKTCPLLLRLFVCTGRHNSPNDFRGVNLPSNELQIYTWLDATLREITGLIKEVNEEARARGTMFDFSLVYPLPASSGFRMKSVGTTYSGQPSPDDNRTLASVRFNIGEYIDVCITPPSRVTPMIMRRGGGPRY</sequence>
<dbReference type="Gene3D" id="3.10.20.550">
    <property type="entry name" value="ASAP complex, SAP18 subunit"/>
    <property type="match status" value="1"/>
</dbReference>
<evidence type="ECO:0000256" key="3">
    <source>
        <dbReference type="ARBA" id="ARBA00023015"/>
    </source>
</evidence>
<evidence type="ECO:0000256" key="5">
    <source>
        <dbReference type="ARBA" id="ARBA00030511"/>
    </source>
</evidence>
<dbReference type="GO" id="GO:0005634">
    <property type="term" value="C:nucleus"/>
    <property type="evidence" value="ECO:0007669"/>
    <property type="project" value="TreeGrafter"/>
</dbReference>
<evidence type="ECO:0000313" key="6">
    <source>
        <dbReference type="EMBL" id="KAF6198153.1"/>
    </source>
</evidence>
<dbReference type="Proteomes" id="UP000466442">
    <property type="component" value="Linkage Group LG16"/>
</dbReference>
<accession>A0A8S9WN76</accession>
<dbReference type="InterPro" id="IPR010516">
    <property type="entry name" value="SAP18"/>
</dbReference>
<reference evidence="6" key="1">
    <citation type="journal article" date="2021" name="Mol. Ecol. Resour.">
        <title>Apolygus lucorum genome provides insights into omnivorousness and mesophyll feeding.</title>
        <authorList>
            <person name="Liu Y."/>
            <person name="Liu H."/>
            <person name="Wang H."/>
            <person name="Huang T."/>
            <person name="Liu B."/>
            <person name="Yang B."/>
            <person name="Yin L."/>
            <person name="Li B."/>
            <person name="Zhang Y."/>
            <person name="Zhang S."/>
            <person name="Jiang F."/>
            <person name="Zhang X."/>
            <person name="Ren Y."/>
            <person name="Wang B."/>
            <person name="Wang S."/>
            <person name="Lu Y."/>
            <person name="Wu K."/>
            <person name="Fan W."/>
            <person name="Wang G."/>
        </authorList>
    </citation>
    <scope>NUCLEOTIDE SEQUENCE</scope>
    <source>
        <strain evidence="6">12Hb</strain>
    </source>
</reference>
<keyword evidence="7" id="KW-1185">Reference proteome</keyword>
<keyword evidence="4" id="KW-0804">Transcription</keyword>
<organism evidence="6 7">
    <name type="scientific">Apolygus lucorum</name>
    <name type="common">Small green plant bug</name>
    <name type="synonym">Lygocoris lucorum</name>
    <dbReference type="NCBI Taxonomy" id="248454"/>
    <lineage>
        <taxon>Eukaryota</taxon>
        <taxon>Metazoa</taxon>
        <taxon>Ecdysozoa</taxon>
        <taxon>Arthropoda</taxon>
        <taxon>Hexapoda</taxon>
        <taxon>Insecta</taxon>
        <taxon>Pterygota</taxon>
        <taxon>Neoptera</taxon>
        <taxon>Paraneoptera</taxon>
        <taxon>Hemiptera</taxon>
        <taxon>Heteroptera</taxon>
        <taxon>Panheteroptera</taxon>
        <taxon>Cimicomorpha</taxon>
        <taxon>Miridae</taxon>
        <taxon>Mirini</taxon>
        <taxon>Apolygus</taxon>
    </lineage>
</organism>